<dbReference type="InterPro" id="IPR029062">
    <property type="entry name" value="Class_I_gatase-like"/>
</dbReference>
<dbReference type="GO" id="GO:0003700">
    <property type="term" value="F:DNA-binding transcription factor activity"/>
    <property type="evidence" value="ECO:0007669"/>
    <property type="project" value="InterPro"/>
</dbReference>
<dbReference type="InterPro" id="IPR009057">
    <property type="entry name" value="Homeodomain-like_sf"/>
</dbReference>
<dbReference type="CDD" id="cd03137">
    <property type="entry name" value="GATase1_AraC_1"/>
    <property type="match status" value="1"/>
</dbReference>
<dbReference type="SUPFAM" id="SSF46689">
    <property type="entry name" value="Homeodomain-like"/>
    <property type="match status" value="2"/>
</dbReference>
<sequence>MLITIFAPSNVHLLEIAGIRDALFEANCKMASGDSYRVRLVTERGIAEESASGVKYVPDAGISDVSQPSDTLIVVGPYGLPARPSKDVTQWLREQALHSRRYGSTCTGAFLLADAGLLSGRCATTHWQYADHLAADYPDIRVDSDRIFVRDGPVFSSAGVTAAIDLAFSLIEEDHGRALALWVARRLVVFLKRPGGQSQFSEALTSQVAGAGPIDRVRMHILESPRANLRLEALADVANVSPRHLARLFRAELGINPATYVELTRIDIARRLLEDSTHPIKAIAYAAGFGSTTTLRRAFLRRIGVAPLQYRLRFQTAGSGKATEDESAADLS</sequence>
<feature type="domain" description="HTH araC/xylS-type" evidence="4">
    <location>
        <begin position="215"/>
        <end position="313"/>
    </location>
</feature>
<organism evidence="5">
    <name type="scientific">Ochrobactrum sp. PW1</name>
    <dbReference type="NCBI Taxonomy" id="1882222"/>
    <lineage>
        <taxon>Bacteria</taxon>
        <taxon>Pseudomonadati</taxon>
        <taxon>Pseudomonadota</taxon>
        <taxon>Alphaproteobacteria</taxon>
        <taxon>Hyphomicrobiales</taxon>
        <taxon>Brucellaceae</taxon>
        <taxon>Brucella/Ochrobactrum group</taxon>
        <taxon>Ochrobactrum</taxon>
    </lineage>
</organism>
<dbReference type="InterPro" id="IPR018060">
    <property type="entry name" value="HTH_AraC"/>
</dbReference>
<dbReference type="Pfam" id="PF01965">
    <property type="entry name" value="DJ-1_PfpI"/>
    <property type="match status" value="1"/>
</dbReference>
<dbReference type="InterPro" id="IPR018062">
    <property type="entry name" value="HTH_AraC-typ_CS"/>
</dbReference>
<dbReference type="GO" id="GO:0043565">
    <property type="term" value="F:sequence-specific DNA binding"/>
    <property type="evidence" value="ECO:0007669"/>
    <property type="project" value="InterPro"/>
</dbReference>
<dbReference type="InterPro" id="IPR002818">
    <property type="entry name" value="DJ-1/PfpI"/>
</dbReference>
<keyword evidence="2" id="KW-0238">DNA-binding</keyword>
<dbReference type="EMBL" id="LC171369">
    <property type="protein sequence ID" value="BBA74228.1"/>
    <property type="molecule type" value="Genomic_DNA"/>
</dbReference>
<dbReference type="Pfam" id="PF12833">
    <property type="entry name" value="HTH_18"/>
    <property type="match status" value="1"/>
</dbReference>
<dbReference type="InterPro" id="IPR052158">
    <property type="entry name" value="INH-QAR"/>
</dbReference>
<evidence type="ECO:0000259" key="4">
    <source>
        <dbReference type="PROSITE" id="PS01124"/>
    </source>
</evidence>
<dbReference type="SMART" id="SM00342">
    <property type="entry name" value="HTH_ARAC"/>
    <property type="match status" value="1"/>
</dbReference>
<keyword evidence="3" id="KW-0804">Transcription</keyword>
<dbReference type="PANTHER" id="PTHR43130">
    <property type="entry name" value="ARAC-FAMILY TRANSCRIPTIONAL REGULATOR"/>
    <property type="match status" value="1"/>
</dbReference>
<dbReference type="PANTHER" id="PTHR43130:SF3">
    <property type="entry name" value="HTH-TYPE TRANSCRIPTIONAL REGULATOR RV1931C"/>
    <property type="match status" value="1"/>
</dbReference>
<evidence type="ECO:0000256" key="3">
    <source>
        <dbReference type="ARBA" id="ARBA00023163"/>
    </source>
</evidence>
<evidence type="ECO:0000313" key="5">
    <source>
        <dbReference type="EMBL" id="BBA74228.1"/>
    </source>
</evidence>
<dbReference type="Gene3D" id="3.40.50.880">
    <property type="match status" value="1"/>
</dbReference>
<protein>
    <submittedName>
        <fullName evidence="5">AraC family transcriptional regulator</fullName>
    </submittedName>
</protein>
<accession>A0A292GN23</accession>
<dbReference type="PROSITE" id="PS00041">
    <property type="entry name" value="HTH_ARAC_FAMILY_1"/>
    <property type="match status" value="1"/>
</dbReference>
<dbReference type="Gene3D" id="1.10.10.60">
    <property type="entry name" value="Homeodomain-like"/>
    <property type="match status" value="1"/>
</dbReference>
<keyword evidence="1" id="KW-0805">Transcription regulation</keyword>
<dbReference type="SUPFAM" id="SSF52317">
    <property type="entry name" value="Class I glutamine amidotransferase-like"/>
    <property type="match status" value="1"/>
</dbReference>
<name>A0A292GN23_9HYPH</name>
<dbReference type="PROSITE" id="PS01124">
    <property type="entry name" value="HTH_ARAC_FAMILY_2"/>
    <property type="match status" value="1"/>
</dbReference>
<evidence type="ECO:0000256" key="2">
    <source>
        <dbReference type="ARBA" id="ARBA00023125"/>
    </source>
</evidence>
<reference evidence="5" key="1">
    <citation type="submission" date="2016-07" db="EMBL/GenBank/DDBJ databases">
        <title>Genomics reveals synergistic degradation of pyrene by five bacteria in a mangrove sediment-derived bacterial consortium.</title>
        <authorList>
            <person name="Wanapaisan P."/>
            <person name="Vejarano F."/>
            <person name="Chakraborty J."/>
            <person name="Shintani M."/>
            <person name="Muangchinda C."/>
            <person name="Laothamteep N."/>
            <person name="Suzuki-Minakuchi C."/>
            <person name="Inoue K."/>
            <person name="Nojiri H."/>
            <person name="Pinyakong O."/>
        </authorList>
    </citation>
    <scope>NUCLEOTIDE SEQUENCE</scope>
    <source>
        <strain evidence="5">PW1</strain>
    </source>
</reference>
<proteinExistence type="predicted"/>
<dbReference type="AlphaFoldDB" id="A0A292GN23"/>
<evidence type="ECO:0000256" key="1">
    <source>
        <dbReference type="ARBA" id="ARBA00023015"/>
    </source>
</evidence>